<dbReference type="InterPro" id="IPR003409">
    <property type="entry name" value="MORN"/>
</dbReference>
<evidence type="ECO:0000313" key="13">
    <source>
        <dbReference type="RefSeq" id="XP_019499171.1"/>
    </source>
</evidence>
<feature type="compositionally biased region" description="Polar residues" evidence="10">
    <location>
        <begin position="450"/>
        <end position="460"/>
    </location>
</feature>
<feature type="compositionally biased region" description="Basic and acidic residues" evidence="10">
    <location>
        <begin position="417"/>
        <end position="438"/>
    </location>
</feature>
<dbReference type="InterPro" id="IPR017191">
    <property type="entry name" value="Junctophilin"/>
</dbReference>
<evidence type="ECO:0000313" key="14">
    <source>
        <dbReference type="RefSeq" id="XP_019499172.1"/>
    </source>
</evidence>
<dbReference type="Gene3D" id="2.20.110.10">
    <property type="entry name" value="Histone H3 K4-specific methyltransferase SET7/9 N-terminal domain"/>
    <property type="match status" value="1"/>
</dbReference>
<evidence type="ECO:0000256" key="1">
    <source>
        <dbReference type="ARBA" id="ARBA00004163"/>
    </source>
</evidence>
<feature type="compositionally biased region" description="Basic and acidic residues" evidence="10">
    <location>
        <begin position="579"/>
        <end position="593"/>
    </location>
</feature>
<dbReference type="RefSeq" id="XP_019499171.1">
    <property type="nucleotide sequence ID" value="XM_019643626.1"/>
</dbReference>
<dbReference type="Proteomes" id="UP000694851">
    <property type="component" value="Unplaced"/>
</dbReference>
<evidence type="ECO:0000256" key="10">
    <source>
        <dbReference type="SAM" id="MobiDB-lite"/>
    </source>
</evidence>
<keyword evidence="6" id="KW-0677">Repeat</keyword>
<keyword evidence="12" id="KW-1185">Reference proteome</keyword>
<accession>A0A8B7RG20</accession>
<evidence type="ECO:0000256" key="8">
    <source>
        <dbReference type="ARBA" id="ARBA00022989"/>
    </source>
</evidence>
<dbReference type="RefSeq" id="XP_019499173.1">
    <property type="nucleotide sequence ID" value="XM_019643628.1"/>
</dbReference>
<proteinExistence type="inferred from homology"/>
<dbReference type="RefSeq" id="XP_019499172.1">
    <property type="nucleotide sequence ID" value="XM_019643627.1"/>
</dbReference>
<dbReference type="KEGG" id="hai:109383310"/>
<evidence type="ECO:0000313" key="12">
    <source>
        <dbReference type="Proteomes" id="UP000694851"/>
    </source>
</evidence>
<dbReference type="SUPFAM" id="SSF82185">
    <property type="entry name" value="Histone H3 K4-specific methyltransferase SET7/9 N-terminal domain"/>
    <property type="match status" value="1"/>
</dbReference>
<organism evidence="12 15">
    <name type="scientific">Hipposideros armiger</name>
    <name type="common">Great Himalayan leaf-nosed bat</name>
    <dbReference type="NCBI Taxonomy" id="186990"/>
    <lineage>
        <taxon>Eukaryota</taxon>
        <taxon>Metazoa</taxon>
        <taxon>Chordata</taxon>
        <taxon>Craniata</taxon>
        <taxon>Vertebrata</taxon>
        <taxon>Euteleostomi</taxon>
        <taxon>Mammalia</taxon>
        <taxon>Eutheria</taxon>
        <taxon>Laurasiatheria</taxon>
        <taxon>Chiroptera</taxon>
        <taxon>Yinpterochiroptera</taxon>
        <taxon>Rhinolophoidea</taxon>
        <taxon>Hipposideridae</taxon>
        <taxon>Hipposideros</taxon>
    </lineage>
</organism>
<dbReference type="SMART" id="SM00698">
    <property type="entry name" value="MORN"/>
    <property type="match status" value="3"/>
</dbReference>
<keyword evidence="5 11" id="KW-0812">Transmembrane</keyword>
<dbReference type="PANTHER" id="PTHR23085">
    <property type="entry name" value="GH28348P"/>
    <property type="match status" value="1"/>
</dbReference>
<sequence length="641" mass="69756">MQPLFAHHMKPLAFLAQHFTIKRMPPKGNLCVAISKMQSDCKVDRYNPQLKEVKIDRNQCQAGDHDPLELEPGNQGRVGDLASGPACTQGPAPCRRRAPPGDSRCALSPPGTYQGQWAGGMRHGYGVRQSVPYGMAAVIRSPLRTSLASLRSEQSNGSVLHDAAAAADSPAGTRGGFVLNVQADAELAGKKKGGLFRRGSLLGSMKIRKSESRSSISSKRSSVRSDAAMSRISSSDANSTLSFGDVDCDFCPVEDHVDATTTETYMGEWKNDKRNGFGVSERSNGMKYEGEWASNKRHGYGCTVFPDGSKEEGKYKNNVLVRGIRKQLIPIRNTKTREKVDRAIESAQRAAAMARTKVEIANSRTAHARAKADAADQAALAARQESDIARAVARELSPDFYQPGPDYIKQRFQEGVDAKENPEEKVPEKPPSPRESPHFYRKGTTPPQSPEASPKQSHSPELSPKPVRKQNPGARLNRDKRSVADEQVTAVVNKPLMSKAPSKEAGAPPSKYSGRHYVPNPGNGELHSQYHGYYVKLNAPKQPTEDREEDEGASHSSSALVHKPSPNKWSAPKSVTKSVAKESKAEPKAKKSELAIPKNPASQDSYPSLEKEANSGPNSVMIVLVMLLNIGLAILFVHFLT</sequence>
<feature type="region of interest" description="Disordered" evidence="10">
    <location>
        <begin position="417"/>
        <end position="613"/>
    </location>
</feature>
<evidence type="ECO:0000256" key="7">
    <source>
        <dbReference type="ARBA" id="ARBA00022824"/>
    </source>
</evidence>
<dbReference type="OrthoDB" id="284854at2759"/>
<keyword evidence="4" id="KW-1003">Cell membrane</keyword>
<feature type="region of interest" description="Disordered" evidence="10">
    <location>
        <begin position="207"/>
        <end position="231"/>
    </location>
</feature>
<dbReference type="GO" id="GO:0030314">
    <property type="term" value="C:junctional membrane complex"/>
    <property type="evidence" value="ECO:0007669"/>
    <property type="project" value="InterPro"/>
</dbReference>
<keyword evidence="8 11" id="KW-1133">Transmembrane helix</keyword>
<keyword evidence="9 11" id="KW-0472">Membrane</keyword>
<protein>
    <submittedName>
        <fullName evidence="13 14">Junctophilin-1</fullName>
    </submittedName>
</protein>
<evidence type="ECO:0000256" key="3">
    <source>
        <dbReference type="ARBA" id="ARBA00008599"/>
    </source>
</evidence>
<dbReference type="GO" id="GO:0005886">
    <property type="term" value="C:plasma membrane"/>
    <property type="evidence" value="ECO:0007669"/>
    <property type="project" value="UniProtKB-SubCell"/>
</dbReference>
<feature type="transmembrane region" description="Helical" evidence="11">
    <location>
        <begin position="620"/>
        <end position="640"/>
    </location>
</feature>
<reference evidence="13 14" key="1">
    <citation type="submission" date="2025-04" db="UniProtKB">
        <authorList>
            <consortium name="RefSeq"/>
        </authorList>
    </citation>
    <scope>IDENTIFICATION</scope>
    <source>
        <tissue evidence="13 14">Muscle</tissue>
    </source>
</reference>
<evidence type="ECO:0000256" key="9">
    <source>
        <dbReference type="ARBA" id="ARBA00023136"/>
    </source>
</evidence>
<dbReference type="GeneID" id="109383310"/>
<dbReference type="AlphaFoldDB" id="A0A8B7RG20"/>
<dbReference type="CTD" id="56704"/>
<comment type="subcellular location">
    <subcellularLocation>
        <location evidence="2">Cell membrane</location>
        <topology evidence="2">Peripheral membrane protein</topology>
    </subcellularLocation>
    <subcellularLocation>
        <location evidence="1">Endoplasmic reticulum membrane</location>
        <topology evidence="1">Single-pass type IV membrane protein</topology>
    </subcellularLocation>
</comment>
<evidence type="ECO:0000256" key="6">
    <source>
        <dbReference type="ARBA" id="ARBA00022737"/>
    </source>
</evidence>
<gene>
    <name evidence="13 14 15" type="primary">JPH1</name>
</gene>
<evidence type="ECO:0000256" key="4">
    <source>
        <dbReference type="ARBA" id="ARBA00022475"/>
    </source>
</evidence>
<feature type="region of interest" description="Disordered" evidence="10">
    <location>
        <begin position="84"/>
        <end position="107"/>
    </location>
</feature>
<evidence type="ECO:0000313" key="15">
    <source>
        <dbReference type="RefSeq" id="XP_019499173.1"/>
    </source>
</evidence>
<dbReference type="GO" id="GO:0005789">
    <property type="term" value="C:endoplasmic reticulum membrane"/>
    <property type="evidence" value="ECO:0007669"/>
    <property type="project" value="UniProtKB-SubCell"/>
</dbReference>
<dbReference type="FunFam" id="2.20.110.10:FF:000001">
    <property type="entry name" value="Junctophilin"/>
    <property type="match status" value="1"/>
</dbReference>
<dbReference type="Pfam" id="PF02493">
    <property type="entry name" value="MORN"/>
    <property type="match status" value="3"/>
</dbReference>
<dbReference type="GO" id="GO:0016529">
    <property type="term" value="C:sarcoplasmic reticulum"/>
    <property type="evidence" value="ECO:0007669"/>
    <property type="project" value="TreeGrafter"/>
</dbReference>
<evidence type="ECO:0000256" key="5">
    <source>
        <dbReference type="ARBA" id="ARBA00022692"/>
    </source>
</evidence>
<evidence type="ECO:0000256" key="11">
    <source>
        <dbReference type="SAM" id="Phobius"/>
    </source>
</evidence>
<keyword evidence="7" id="KW-0256">Endoplasmic reticulum</keyword>
<evidence type="ECO:0000256" key="2">
    <source>
        <dbReference type="ARBA" id="ARBA00004202"/>
    </source>
</evidence>
<name>A0A8B7RG20_HIPAR</name>
<dbReference type="PANTHER" id="PTHR23085:SF6">
    <property type="entry name" value="JUNCTOPHILIN-1"/>
    <property type="match status" value="1"/>
</dbReference>
<comment type="similarity">
    <text evidence="3">Belongs to the junctophilin family.</text>
</comment>